<accession>A0ABP9JE12</accession>
<proteinExistence type="predicted"/>
<evidence type="ECO:0000313" key="3">
    <source>
        <dbReference type="Proteomes" id="UP001500427"/>
    </source>
</evidence>
<dbReference type="Proteomes" id="UP001500427">
    <property type="component" value="Unassembled WGS sequence"/>
</dbReference>
<evidence type="ECO:0000256" key="1">
    <source>
        <dbReference type="SAM" id="MobiDB-lite"/>
    </source>
</evidence>
<name>A0ABP9JE12_9MICO</name>
<protein>
    <recommendedName>
        <fullName evidence="4">DUF222 domain-containing protein</fullName>
    </recommendedName>
</protein>
<sequence>MARTSASEATREVSPGAALEVLTGIPAAVFDALPLTAQAAVVARIVPEAVRTLDQSCAEAVLVVTQRAVNALDALQELALAALVRGEEIDCSDLADDGGDGSEYRPSSVKLVASSVAPLLRATPRACEAHVVRALCLADDLPRTVALALEGQLDRRQADVVVDHAQLVAVPARTIFDAAVTCDPDVTSLTPHWLRRVCERAALAVDPAAMERRAQLGLRDRFVRVEPGTDPGIAWWRASLPSMQSAQAWAAVDEIAHEYVRADPGLTIDQARADALVDLLLGRAGVTTTVELILPAFVGDAGASSAPGSAADDGVTSGAGVVASPEVAPGPADPDVDRVTLPEAFRRSERTASRIAESASSWLTGHGLEHVAGAPFASEQALASELFGPAGLVDGEPPPPLPADTLAHVLMLHEHESRRRGWEQLAARMLAEHGLHLGRWRPPELGVRDPRGGWILTEALVAVLTDPDVVLRLSRADARTGVTSAREPSRYRPNAALARAGAGPRPAEPLPHAPRLQAPRRLDARPVAHGGLHLDLADRTHVRHAPGRRPAGCCVSPRSMFRGSRWSGESWAGGVVGRGSRGAAQSTSPGVRESAFPWAAAPPLESQVGPLARC</sequence>
<reference evidence="3" key="1">
    <citation type="journal article" date="2019" name="Int. J. Syst. Evol. Microbiol.">
        <title>The Global Catalogue of Microorganisms (GCM) 10K type strain sequencing project: providing services to taxonomists for standard genome sequencing and annotation.</title>
        <authorList>
            <consortium name="The Broad Institute Genomics Platform"/>
            <consortium name="The Broad Institute Genome Sequencing Center for Infectious Disease"/>
            <person name="Wu L."/>
            <person name="Ma J."/>
        </authorList>
    </citation>
    <scope>NUCLEOTIDE SEQUENCE [LARGE SCALE GENOMIC DNA]</scope>
    <source>
        <strain evidence="3">JCM 17687</strain>
    </source>
</reference>
<dbReference type="RefSeq" id="WP_345507767.1">
    <property type="nucleotide sequence ID" value="NZ_BAABIW010000016.1"/>
</dbReference>
<keyword evidence="3" id="KW-1185">Reference proteome</keyword>
<gene>
    <name evidence="2" type="ORF">GCM10023258_24540</name>
</gene>
<feature type="region of interest" description="Disordered" evidence="1">
    <location>
        <begin position="498"/>
        <end position="517"/>
    </location>
</feature>
<evidence type="ECO:0000313" key="2">
    <source>
        <dbReference type="EMBL" id="GAA5028723.1"/>
    </source>
</evidence>
<dbReference type="EMBL" id="BAABIW010000016">
    <property type="protein sequence ID" value="GAA5028723.1"/>
    <property type="molecule type" value="Genomic_DNA"/>
</dbReference>
<comment type="caution">
    <text evidence="2">The sequence shown here is derived from an EMBL/GenBank/DDBJ whole genome shotgun (WGS) entry which is preliminary data.</text>
</comment>
<organism evidence="2 3">
    <name type="scientific">Terrabacter aeriphilus</name>
    <dbReference type="NCBI Taxonomy" id="515662"/>
    <lineage>
        <taxon>Bacteria</taxon>
        <taxon>Bacillati</taxon>
        <taxon>Actinomycetota</taxon>
        <taxon>Actinomycetes</taxon>
        <taxon>Micrococcales</taxon>
        <taxon>Intrasporangiaceae</taxon>
        <taxon>Terrabacter</taxon>
    </lineage>
</organism>
<evidence type="ECO:0008006" key="4">
    <source>
        <dbReference type="Google" id="ProtNLM"/>
    </source>
</evidence>